<evidence type="ECO:0000256" key="3">
    <source>
        <dbReference type="SAM" id="Phobius"/>
    </source>
</evidence>
<protein>
    <submittedName>
        <fullName evidence="4">Uncharacterized protein</fullName>
    </submittedName>
</protein>
<dbReference type="Proteomes" id="UP000828390">
    <property type="component" value="Unassembled WGS sequence"/>
</dbReference>
<dbReference type="Gene3D" id="4.10.400.10">
    <property type="entry name" value="Low-density Lipoprotein Receptor"/>
    <property type="match status" value="1"/>
</dbReference>
<feature type="transmembrane region" description="Helical" evidence="3">
    <location>
        <begin position="46"/>
        <end position="73"/>
    </location>
</feature>
<comment type="caution">
    <text evidence="2">Lacks conserved residue(s) required for the propagation of feature annotation.</text>
</comment>
<dbReference type="PROSITE" id="PS50068">
    <property type="entry name" value="LDLRA_2"/>
    <property type="match status" value="1"/>
</dbReference>
<keyword evidence="3" id="KW-0812">Transmembrane</keyword>
<feature type="disulfide bond" evidence="2">
    <location>
        <begin position="12"/>
        <end position="30"/>
    </location>
</feature>
<comment type="caution">
    <text evidence="4">The sequence shown here is derived from an EMBL/GenBank/DDBJ whole genome shotgun (WGS) entry which is preliminary data.</text>
</comment>
<proteinExistence type="predicted"/>
<name>A0A9D3Z8U5_DREPO</name>
<evidence type="ECO:0000256" key="2">
    <source>
        <dbReference type="PROSITE-ProRule" id="PRU00124"/>
    </source>
</evidence>
<sequence>MHNLTCFDIFTCINGQCIDKNGVCDGRDQCYDGSDEIDCHGITTNLMLILLGLVGLVCVIMLWILIVVCIRFYSARNSAYKQLT</sequence>
<dbReference type="EMBL" id="JAIWYP010000014">
    <property type="protein sequence ID" value="KAH3712377.1"/>
    <property type="molecule type" value="Genomic_DNA"/>
</dbReference>
<feature type="disulfide bond" evidence="2">
    <location>
        <begin position="24"/>
        <end position="39"/>
    </location>
</feature>
<reference evidence="4" key="1">
    <citation type="journal article" date="2019" name="bioRxiv">
        <title>The Genome of the Zebra Mussel, Dreissena polymorpha: A Resource for Invasive Species Research.</title>
        <authorList>
            <person name="McCartney M.A."/>
            <person name="Auch B."/>
            <person name="Kono T."/>
            <person name="Mallez S."/>
            <person name="Zhang Y."/>
            <person name="Obille A."/>
            <person name="Becker A."/>
            <person name="Abrahante J.E."/>
            <person name="Garbe J."/>
            <person name="Badalamenti J.P."/>
            <person name="Herman A."/>
            <person name="Mangelson H."/>
            <person name="Liachko I."/>
            <person name="Sullivan S."/>
            <person name="Sone E.D."/>
            <person name="Koren S."/>
            <person name="Silverstein K.A.T."/>
            <person name="Beckman K.B."/>
            <person name="Gohl D.M."/>
        </authorList>
    </citation>
    <scope>NUCLEOTIDE SEQUENCE</scope>
    <source>
        <strain evidence="4">Duluth1</strain>
        <tissue evidence="4">Whole animal</tissue>
    </source>
</reference>
<evidence type="ECO:0000313" key="4">
    <source>
        <dbReference type="EMBL" id="KAH3712377.1"/>
    </source>
</evidence>
<dbReference type="InterPro" id="IPR036055">
    <property type="entry name" value="LDL_receptor-like_sf"/>
</dbReference>
<dbReference type="CDD" id="cd00112">
    <property type="entry name" value="LDLa"/>
    <property type="match status" value="1"/>
</dbReference>
<dbReference type="AlphaFoldDB" id="A0A9D3Z8U5"/>
<dbReference type="PROSITE" id="PS01209">
    <property type="entry name" value="LDLRA_1"/>
    <property type="match status" value="1"/>
</dbReference>
<dbReference type="InterPro" id="IPR002172">
    <property type="entry name" value="LDrepeatLR_classA_rpt"/>
</dbReference>
<reference evidence="4" key="2">
    <citation type="submission" date="2020-11" db="EMBL/GenBank/DDBJ databases">
        <authorList>
            <person name="McCartney M.A."/>
            <person name="Auch B."/>
            <person name="Kono T."/>
            <person name="Mallez S."/>
            <person name="Becker A."/>
            <person name="Gohl D.M."/>
            <person name="Silverstein K.A.T."/>
            <person name="Koren S."/>
            <person name="Bechman K.B."/>
            <person name="Herman A."/>
            <person name="Abrahante J.E."/>
            <person name="Garbe J."/>
        </authorList>
    </citation>
    <scope>NUCLEOTIDE SEQUENCE</scope>
    <source>
        <strain evidence="4">Duluth1</strain>
        <tissue evidence="4">Whole animal</tissue>
    </source>
</reference>
<dbReference type="SUPFAM" id="SSF57424">
    <property type="entry name" value="LDL receptor-like module"/>
    <property type="match status" value="1"/>
</dbReference>
<keyword evidence="3" id="KW-0472">Membrane</keyword>
<keyword evidence="3" id="KW-1133">Transmembrane helix</keyword>
<keyword evidence="5" id="KW-1185">Reference proteome</keyword>
<keyword evidence="1 2" id="KW-1015">Disulfide bond</keyword>
<dbReference type="InterPro" id="IPR023415">
    <property type="entry name" value="LDLR_class-A_CS"/>
</dbReference>
<gene>
    <name evidence="4" type="ORF">DPMN_072077</name>
</gene>
<dbReference type="SMART" id="SM00192">
    <property type="entry name" value="LDLa"/>
    <property type="match status" value="1"/>
</dbReference>
<accession>A0A9D3Z8U5</accession>
<evidence type="ECO:0000256" key="1">
    <source>
        <dbReference type="ARBA" id="ARBA00023157"/>
    </source>
</evidence>
<organism evidence="4 5">
    <name type="scientific">Dreissena polymorpha</name>
    <name type="common">Zebra mussel</name>
    <name type="synonym">Mytilus polymorpha</name>
    <dbReference type="NCBI Taxonomy" id="45954"/>
    <lineage>
        <taxon>Eukaryota</taxon>
        <taxon>Metazoa</taxon>
        <taxon>Spiralia</taxon>
        <taxon>Lophotrochozoa</taxon>
        <taxon>Mollusca</taxon>
        <taxon>Bivalvia</taxon>
        <taxon>Autobranchia</taxon>
        <taxon>Heteroconchia</taxon>
        <taxon>Euheterodonta</taxon>
        <taxon>Imparidentia</taxon>
        <taxon>Neoheterodontei</taxon>
        <taxon>Myida</taxon>
        <taxon>Dreissenoidea</taxon>
        <taxon>Dreissenidae</taxon>
        <taxon>Dreissena</taxon>
    </lineage>
</organism>
<dbReference type="Pfam" id="PF00057">
    <property type="entry name" value="Ldl_recept_a"/>
    <property type="match status" value="1"/>
</dbReference>
<evidence type="ECO:0000313" key="5">
    <source>
        <dbReference type="Proteomes" id="UP000828390"/>
    </source>
</evidence>